<evidence type="ECO:0000259" key="4">
    <source>
        <dbReference type="PROSITE" id="PS01124"/>
    </source>
</evidence>
<dbReference type="InterPro" id="IPR018060">
    <property type="entry name" value="HTH_AraC"/>
</dbReference>
<evidence type="ECO:0000313" key="5">
    <source>
        <dbReference type="EMBL" id="QJD95994.1"/>
    </source>
</evidence>
<proteinExistence type="predicted"/>
<dbReference type="KEGG" id="mrob:HH214_08940"/>
<evidence type="ECO:0000256" key="2">
    <source>
        <dbReference type="ARBA" id="ARBA00023125"/>
    </source>
</evidence>
<dbReference type="GO" id="GO:0003700">
    <property type="term" value="F:DNA-binding transcription factor activity"/>
    <property type="evidence" value="ECO:0007669"/>
    <property type="project" value="InterPro"/>
</dbReference>
<dbReference type="GO" id="GO:0043565">
    <property type="term" value="F:sequence-specific DNA binding"/>
    <property type="evidence" value="ECO:0007669"/>
    <property type="project" value="InterPro"/>
</dbReference>
<dbReference type="PROSITE" id="PS00041">
    <property type="entry name" value="HTH_ARAC_FAMILY_1"/>
    <property type="match status" value="1"/>
</dbReference>
<organism evidence="5 6">
    <name type="scientific">Mucilaginibacter robiniae</name>
    <dbReference type="NCBI Taxonomy" id="2728022"/>
    <lineage>
        <taxon>Bacteria</taxon>
        <taxon>Pseudomonadati</taxon>
        <taxon>Bacteroidota</taxon>
        <taxon>Sphingobacteriia</taxon>
        <taxon>Sphingobacteriales</taxon>
        <taxon>Sphingobacteriaceae</taxon>
        <taxon>Mucilaginibacter</taxon>
    </lineage>
</organism>
<keyword evidence="3" id="KW-0804">Transcription</keyword>
<dbReference type="SUPFAM" id="SSF46689">
    <property type="entry name" value="Homeodomain-like"/>
    <property type="match status" value="1"/>
</dbReference>
<dbReference type="SMART" id="SM00342">
    <property type="entry name" value="HTH_ARAC"/>
    <property type="match status" value="1"/>
</dbReference>
<dbReference type="Gene3D" id="1.10.10.60">
    <property type="entry name" value="Homeodomain-like"/>
    <property type="match status" value="1"/>
</dbReference>
<dbReference type="PROSITE" id="PS01124">
    <property type="entry name" value="HTH_ARAC_FAMILY_2"/>
    <property type="match status" value="1"/>
</dbReference>
<gene>
    <name evidence="5" type="ORF">HH214_08940</name>
</gene>
<dbReference type="RefSeq" id="WP_169607018.1">
    <property type="nucleotide sequence ID" value="NZ_CP051682.1"/>
</dbReference>
<dbReference type="GO" id="GO:0046872">
    <property type="term" value="F:metal ion binding"/>
    <property type="evidence" value="ECO:0007669"/>
    <property type="project" value="InterPro"/>
</dbReference>
<feature type="domain" description="HTH araC/xylS-type" evidence="4">
    <location>
        <begin position="71"/>
        <end position="176"/>
    </location>
</feature>
<keyword evidence="2" id="KW-0238">DNA-binding</keyword>
<dbReference type="InterPro" id="IPR036163">
    <property type="entry name" value="HMA_dom_sf"/>
</dbReference>
<sequence>MTLHIKNMVCDRCIRVVHQQLENLGLRVSDITLGTAEVHPEPDEEQLGRLAPALKDLGFELISKDKDRLAERIKNIIIELVHHSNLSEPHMNIMRVIADRLNRDYAYLSRLFSENEDITIEKFIIRQKVEKIKELLQYGDLNLNEIAYKMGYSSSAHLSAQFKHITGLSPSRYRTAEKQERKPLDKI</sequence>
<name>A0A7L5E2X3_9SPHI</name>
<accession>A0A7L5E2X3</accession>
<dbReference type="PANTHER" id="PTHR43280:SF2">
    <property type="entry name" value="HTH-TYPE TRANSCRIPTIONAL REGULATOR EXSA"/>
    <property type="match status" value="1"/>
</dbReference>
<dbReference type="InterPro" id="IPR009057">
    <property type="entry name" value="Homeodomain-like_sf"/>
</dbReference>
<evidence type="ECO:0000256" key="3">
    <source>
        <dbReference type="ARBA" id="ARBA00023163"/>
    </source>
</evidence>
<evidence type="ECO:0000256" key="1">
    <source>
        <dbReference type="ARBA" id="ARBA00023015"/>
    </source>
</evidence>
<dbReference type="SUPFAM" id="SSF55008">
    <property type="entry name" value="HMA, heavy metal-associated domain"/>
    <property type="match status" value="1"/>
</dbReference>
<evidence type="ECO:0000313" key="6">
    <source>
        <dbReference type="Proteomes" id="UP000503278"/>
    </source>
</evidence>
<reference evidence="5 6" key="1">
    <citation type="submission" date="2020-04" db="EMBL/GenBank/DDBJ databases">
        <title>Genome sequencing of novel species.</title>
        <authorList>
            <person name="Heo J."/>
            <person name="Kim S.-J."/>
            <person name="Kim J.-S."/>
            <person name="Hong S.-B."/>
            <person name="Kwon S.-W."/>
        </authorList>
    </citation>
    <scope>NUCLEOTIDE SEQUENCE [LARGE SCALE GENOMIC DNA]</scope>
    <source>
        <strain evidence="5 6">F39-2</strain>
    </source>
</reference>
<dbReference type="InterPro" id="IPR018062">
    <property type="entry name" value="HTH_AraC-typ_CS"/>
</dbReference>
<dbReference type="AlphaFoldDB" id="A0A7L5E2X3"/>
<protein>
    <submittedName>
        <fullName evidence="5">Helix-turn-helix transcriptional regulator</fullName>
    </submittedName>
</protein>
<dbReference type="Gene3D" id="3.30.70.100">
    <property type="match status" value="1"/>
</dbReference>
<dbReference type="EMBL" id="CP051682">
    <property type="protein sequence ID" value="QJD95994.1"/>
    <property type="molecule type" value="Genomic_DNA"/>
</dbReference>
<keyword evidence="1" id="KW-0805">Transcription regulation</keyword>
<dbReference type="Pfam" id="PF12833">
    <property type="entry name" value="HTH_18"/>
    <property type="match status" value="1"/>
</dbReference>
<dbReference type="Proteomes" id="UP000503278">
    <property type="component" value="Chromosome"/>
</dbReference>
<dbReference type="PANTHER" id="PTHR43280">
    <property type="entry name" value="ARAC-FAMILY TRANSCRIPTIONAL REGULATOR"/>
    <property type="match status" value="1"/>
</dbReference>
<keyword evidence="6" id="KW-1185">Reference proteome</keyword>